<organism evidence="1 2">
    <name type="scientific">Malassezia cuniculi</name>
    <dbReference type="NCBI Taxonomy" id="948313"/>
    <lineage>
        <taxon>Eukaryota</taxon>
        <taxon>Fungi</taxon>
        <taxon>Dikarya</taxon>
        <taxon>Basidiomycota</taxon>
        <taxon>Ustilaginomycotina</taxon>
        <taxon>Malasseziomycetes</taxon>
        <taxon>Malasseziales</taxon>
        <taxon>Malasseziaceae</taxon>
        <taxon>Malassezia</taxon>
    </lineage>
</organism>
<dbReference type="Gene3D" id="1.10.4190.10">
    <property type="entry name" value="Urease accessory protein UreF"/>
    <property type="match status" value="1"/>
</dbReference>
<dbReference type="PANTHER" id="PTHR33620:SF1">
    <property type="entry name" value="UREASE ACCESSORY PROTEIN F"/>
    <property type="match status" value="1"/>
</dbReference>
<sequence length="126" mass="13787">MEPDEYVVLLLSDSNLPTGGFIASGGLESYFSHGFMGGQKTVVAKSLDFCEHFLHNYVSSVLPYSDAAFNIANQYLDGHVDRQTAIDRLAALDWRQHTLLLNHVGRRASMIQGSAILALYARSAGP</sequence>
<name>A0AAF0J8D8_9BASI</name>
<gene>
    <name evidence="1" type="ORF">MCUN1_003606</name>
</gene>
<reference evidence="1" key="1">
    <citation type="submission" date="2023-03" db="EMBL/GenBank/DDBJ databases">
        <title>Mating type loci evolution in Malassezia.</title>
        <authorList>
            <person name="Coelho M.A."/>
        </authorList>
    </citation>
    <scope>NUCLEOTIDE SEQUENCE</scope>
    <source>
        <strain evidence="1">CBS 11721</strain>
    </source>
</reference>
<dbReference type="PANTHER" id="PTHR33620">
    <property type="entry name" value="UREASE ACCESSORY PROTEIN F"/>
    <property type="match status" value="1"/>
</dbReference>
<dbReference type="InterPro" id="IPR038277">
    <property type="entry name" value="UreF_sf"/>
</dbReference>
<protein>
    <submittedName>
        <fullName evidence="1">Uncharacterized protein</fullName>
    </submittedName>
</protein>
<proteinExistence type="predicted"/>
<keyword evidence="2" id="KW-1185">Reference proteome</keyword>
<dbReference type="Proteomes" id="UP001219933">
    <property type="component" value="Chromosome 5"/>
</dbReference>
<dbReference type="EMBL" id="CP119881">
    <property type="protein sequence ID" value="WFD36719.1"/>
    <property type="molecule type" value="Genomic_DNA"/>
</dbReference>
<dbReference type="AlphaFoldDB" id="A0AAF0J8D8"/>
<accession>A0AAF0J8D8</accession>
<evidence type="ECO:0000313" key="2">
    <source>
        <dbReference type="Proteomes" id="UP001219933"/>
    </source>
</evidence>
<evidence type="ECO:0000313" key="1">
    <source>
        <dbReference type="EMBL" id="WFD36719.1"/>
    </source>
</evidence>